<dbReference type="Gene3D" id="1.25.40.10">
    <property type="entry name" value="Tetratricopeptide repeat domain"/>
    <property type="match status" value="1"/>
</dbReference>
<protein>
    <recommendedName>
        <fullName evidence="4">Ca-activated chloride channel family protein</fullName>
    </recommendedName>
</protein>
<dbReference type="InterPro" id="IPR011990">
    <property type="entry name" value="TPR-like_helical_dom_sf"/>
</dbReference>
<evidence type="ECO:0008006" key="4">
    <source>
        <dbReference type="Google" id="ProtNLM"/>
    </source>
</evidence>
<proteinExistence type="predicted"/>
<accession>X7F791</accession>
<dbReference type="RefSeq" id="WP_244437551.1">
    <property type="nucleotide sequence ID" value="NZ_JAME01000016.1"/>
</dbReference>
<organism evidence="2 3">
    <name type="scientific">Roseivivax isoporae LMG 25204</name>
    <dbReference type="NCBI Taxonomy" id="1449351"/>
    <lineage>
        <taxon>Bacteria</taxon>
        <taxon>Pseudomonadati</taxon>
        <taxon>Pseudomonadota</taxon>
        <taxon>Alphaproteobacteria</taxon>
        <taxon>Rhodobacterales</taxon>
        <taxon>Roseobacteraceae</taxon>
        <taxon>Roseivivax</taxon>
    </lineage>
</organism>
<sequence>MIRALALALVATAAAASALGGPAPFGRLLLAAGLPGLAAPLLSDPAWKGVALYRAGDMDEAARAFRAARAYHNLGNAEAQAGRHAAALEAFDVGRRAGDADSAANFDLVAAYYAGLGLEAGEAVAWFSERDEGPEMDAPTGKGSGRAAGTGSESTNAGALLGLPELESRGRLGVRRVFDDTFMVANERWLQHLADVPGEYLAERIAFERKRREALGLTLPDPEDPR</sequence>
<gene>
    <name evidence="2" type="ORF">RISW2_05045</name>
</gene>
<dbReference type="AlphaFoldDB" id="X7F791"/>
<evidence type="ECO:0000313" key="3">
    <source>
        <dbReference type="Proteomes" id="UP000023430"/>
    </source>
</evidence>
<dbReference type="eggNOG" id="COG0457">
    <property type="taxonomic scope" value="Bacteria"/>
</dbReference>
<evidence type="ECO:0000256" key="1">
    <source>
        <dbReference type="SAM" id="MobiDB-lite"/>
    </source>
</evidence>
<dbReference type="SUPFAM" id="SSF48452">
    <property type="entry name" value="TPR-like"/>
    <property type="match status" value="1"/>
</dbReference>
<name>X7F791_9RHOB</name>
<dbReference type="EMBL" id="JAME01000016">
    <property type="protein sequence ID" value="ETX28665.1"/>
    <property type="molecule type" value="Genomic_DNA"/>
</dbReference>
<evidence type="ECO:0000313" key="2">
    <source>
        <dbReference type="EMBL" id="ETX28665.1"/>
    </source>
</evidence>
<feature type="region of interest" description="Disordered" evidence="1">
    <location>
        <begin position="131"/>
        <end position="158"/>
    </location>
</feature>
<dbReference type="Proteomes" id="UP000023430">
    <property type="component" value="Unassembled WGS sequence"/>
</dbReference>
<dbReference type="STRING" id="1449351.RISW2_05045"/>
<comment type="caution">
    <text evidence="2">The sequence shown here is derived from an EMBL/GenBank/DDBJ whole genome shotgun (WGS) entry which is preliminary data.</text>
</comment>
<reference evidence="2 3" key="1">
    <citation type="submission" date="2014-01" db="EMBL/GenBank/DDBJ databases">
        <title>Roseivivax isoporae LMG 25204 Genome Sequencing.</title>
        <authorList>
            <person name="Lai Q."/>
            <person name="Li G."/>
            <person name="Shao Z."/>
        </authorList>
    </citation>
    <scope>NUCLEOTIDE SEQUENCE [LARGE SCALE GENOMIC DNA]</scope>
    <source>
        <strain evidence="2 3">LMG 25204</strain>
    </source>
</reference>
<keyword evidence="3" id="KW-1185">Reference proteome</keyword>